<protein>
    <recommendedName>
        <fullName evidence="4">17 kDa surface antigen</fullName>
    </recommendedName>
</protein>
<feature type="signal peptide" evidence="1">
    <location>
        <begin position="1"/>
        <end position="19"/>
    </location>
</feature>
<dbReference type="OrthoDB" id="7857807at2"/>
<dbReference type="EMBL" id="FXTO01000065">
    <property type="protein sequence ID" value="SMO99940.1"/>
    <property type="molecule type" value="Genomic_DNA"/>
</dbReference>
<evidence type="ECO:0000256" key="1">
    <source>
        <dbReference type="SAM" id="SignalP"/>
    </source>
</evidence>
<evidence type="ECO:0000313" key="2">
    <source>
        <dbReference type="EMBL" id="SMO99940.1"/>
    </source>
</evidence>
<dbReference type="Proteomes" id="UP000316030">
    <property type="component" value="Unassembled WGS sequence"/>
</dbReference>
<feature type="chain" id="PRO_5021919048" description="17 kDa surface antigen" evidence="1">
    <location>
        <begin position="20"/>
        <end position="211"/>
    </location>
</feature>
<sequence length="211" mass="22142">MKKLVIASLFTLFATQALAGSWETRCETSSVPYQETVKGGKPGEVIGGALIGGVLGKAVTGKDGGAVAGAIIGGAVANESSRRTVTKYKEVETCKQVFVPAQIYDKATLQDTILRLNAGERMSKELVMDVQYTIGVSPDGIWGPQSVRASNAYLDGNIPTTQPATTDSSPLYSLMVNDVVVVSSYDLAAIDDIKSGLLRAGVEAKILVDAK</sequence>
<reference evidence="2 3" key="1">
    <citation type="submission" date="2017-05" db="EMBL/GenBank/DDBJ databases">
        <authorList>
            <person name="Varghese N."/>
            <person name="Submissions S."/>
        </authorList>
    </citation>
    <scope>NUCLEOTIDE SEQUENCE [LARGE SCALE GENOMIC DNA]</scope>
    <source>
        <strain evidence="2 3">DSM 29506</strain>
    </source>
</reference>
<gene>
    <name evidence="2" type="ORF">SAMN06265173_1651</name>
</gene>
<dbReference type="RefSeq" id="WP_142495105.1">
    <property type="nucleotide sequence ID" value="NZ_FXTO01000065.1"/>
</dbReference>
<dbReference type="AlphaFoldDB" id="A0A521FW02"/>
<accession>A0A521FW02</accession>
<evidence type="ECO:0000313" key="3">
    <source>
        <dbReference type="Proteomes" id="UP000316030"/>
    </source>
</evidence>
<name>A0A521FW02_9RHOB</name>
<evidence type="ECO:0008006" key="4">
    <source>
        <dbReference type="Google" id="ProtNLM"/>
    </source>
</evidence>
<organism evidence="2 3">
    <name type="scientific">Thalassovita litoralis</name>
    <dbReference type="NCBI Taxonomy" id="1010611"/>
    <lineage>
        <taxon>Bacteria</taxon>
        <taxon>Pseudomonadati</taxon>
        <taxon>Pseudomonadota</taxon>
        <taxon>Alphaproteobacteria</taxon>
        <taxon>Rhodobacterales</taxon>
        <taxon>Roseobacteraceae</taxon>
        <taxon>Thalassovita</taxon>
    </lineage>
</organism>
<proteinExistence type="predicted"/>
<keyword evidence="3" id="KW-1185">Reference proteome</keyword>
<keyword evidence="1" id="KW-0732">Signal</keyword>